<accession>A0A4Y9ZZN9</accession>
<sequence>MRDPRGGPAVVRLFNACLRLGHWPKQFKESVTVVIPKPGKPDYSVLKAYCPIVLLSCMGKLMEKVLTKRFQFEATKHLLLHPSQFGGAMARSMEDAGELLVHHILALHAKGFVTSCLTMDIAQCFPSIQHDYLPSFSVPGFFSNAINSSSNTLSPQGRTVVATPPLVLPDYTVHPKLVWWYLGFFLDRTLSFKSHIKFYATRALSTVRSYGLLGNSERGLTPHDKCTLYISCV</sequence>
<name>A0A4Y9ZZN9_9AGAM</name>
<dbReference type="PANTHER" id="PTHR33481">
    <property type="entry name" value="REVERSE TRANSCRIPTASE"/>
    <property type="match status" value="1"/>
</dbReference>
<reference evidence="1 2" key="1">
    <citation type="submission" date="2019-02" db="EMBL/GenBank/DDBJ databases">
        <title>Genome sequencing of the rare red list fungi Hericium alpestre (H. flagellum).</title>
        <authorList>
            <person name="Buettner E."/>
            <person name="Kellner H."/>
        </authorList>
    </citation>
    <scope>NUCLEOTIDE SEQUENCE [LARGE SCALE GENOMIC DNA]</scope>
    <source>
        <strain evidence="1 2">DSM 108284</strain>
    </source>
</reference>
<keyword evidence="2" id="KW-1185">Reference proteome</keyword>
<gene>
    <name evidence="1" type="ORF">EWM64_g3674</name>
</gene>
<dbReference type="OrthoDB" id="412006at2759"/>
<evidence type="ECO:0000313" key="2">
    <source>
        <dbReference type="Proteomes" id="UP000298061"/>
    </source>
</evidence>
<dbReference type="STRING" id="135208.A0A4Y9ZZN9"/>
<protein>
    <submittedName>
        <fullName evidence="1">Uncharacterized protein</fullName>
    </submittedName>
</protein>
<dbReference type="Proteomes" id="UP000298061">
    <property type="component" value="Unassembled WGS sequence"/>
</dbReference>
<proteinExistence type="predicted"/>
<dbReference type="EMBL" id="SFCI01000354">
    <property type="protein sequence ID" value="TFY80336.1"/>
    <property type="molecule type" value="Genomic_DNA"/>
</dbReference>
<comment type="caution">
    <text evidence="1">The sequence shown here is derived from an EMBL/GenBank/DDBJ whole genome shotgun (WGS) entry which is preliminary data.</text>
</comment>
<dbReference type="AlphaFoldDB" id="A0A4Y9ZZN9"/>
<evidence type="ECO:0000313" key="1">
    <source>
        <dbReference type="EMBL" id="TFY80336.1"/>
    </source>
</evidence>
<dbReference type="PANTHER" id="PTHR33481:SF1">
    <property type="entry name" value="ENDONUCLEASE_EXONUCLEASE_PHOSPHATASE DOMAIN-CONTAINING PROTEIN-RELATED"/>
    <property type="match status" value="1"/>
</dbReference>
<organism evidence="1 2">
    <name type="scientific">Hericium alpestre</name>
    <dbReference type="NCBI Taxonomy" id="135208"/>
    <lineage>
        <taxon>Eukaryota</taxon>
        <taxon>Fungi</taxon>
        <taxon>Dikarya</taxon>
        <taxon>Basidiomycota</taxon>
        <taxon>Agaricomycotina</taxon>
        <taxon>Agaricomycetes</taxon>
        <taxon>Russulales</taxon>
        <taxon>Hericiaceae</taxon>
        <taxon>Hericium</taxon>
    </lineage>
</organism>